<keyword evidence="1" id="KW-0723">Serine/threonine-protein kinase</keyword>
<dbReference type="KEGG" id="aqu:105312258"/>
<keyword evidence="8" id="KW-1185">Reference proteome</keyword>
<dbReference type="InterPro" id="IPR011009">
    <property type="entry name" value="Kinase-like_dom_sf"/>
</dbReference>
<evidence type="ECO:0000259" key="6">
    <source>
        <dbReference type="PROSITE" id="PS51158"/>
    </source>
</evidence>
<reference evidence="8" key="1">
    <citation type="journal article" date="2010" name="Nature">
        <title>The Amphimedon queenslandica genome and the evolution of animal complexity.</title>
        <authorList>
            <person name="Srivastava M."/>
            <person name="Simakov O."/>
            <person name="Chapman J."/>
            <person name="Fahey B."/>
            <person name="Gauthier M.E."/>
            <person name="Mitros T."/>
            <person name="Richards G.S."/>
            <person name="Conaco C."/>
            <person name="Dacre M."/>
            <person name="Hellsten U."/>
            <person name="Larroux C."/>
            <person name="Putnam N.H."/>
            <person name="Stanke M."/>
            <person name="Adamska M."/>
            <person name="Darling A."/>
            <person name="Degnan S.M."/>
            <person name="Oakley T.H."/>
            <person name="Plachetzki D.C."/>
            <person name="Zhai Y."/>
            <person name="Adamski M."/>
            <person name="Calcino A."/>
            <person name="Cummins S.F."/>
            <person name="Goodstein D.M."/>
            <person name="Harris C."/>
            <person name="Jackson D.J."/>
            <person name="Leys S.P."/>
            <person name="Shu S."/>
            <person name="Woodcroft B.J."/>
            <person name="Vervoort M."/>
            <person name="Kosik K.S."/>
            <person name="Manning G."/>
            <person name="Degnan B.M."/>
            <person name="Rokhsar D.S."/>
        </authorList>
    </citation>
    <scope>NUCLEOTIDE SEQUENCE [LARGE SCALE GENOMIC DNA]</scope>
</reference>
<reference evidence="7" key="2">
    <citation type="submission" date="2017-05" db="UniProtKB">
        <authorList>
            <consortium name="EnsemblMetazoa"/>
        </authorList>
    </citation>
    <scope>IDENTIFICATION</scope>
</reference>
<organism evidence="7">
    <name type="scientific">Amphimedon queenslandica</name>
    <name type="common">Sponge</name>
    <dbReference type="NCBI Taxonomy" id="400682"/>
    <lineage>
        <taxon>Eukaryota</taxon>
        <taxon>Metazoa</taxon>
        <taxon>Porifera</taxon>
        <taxon>Demospongiae</taxon>
        <taxon>Heteroscleromorpha</taxon>
        <taxon>Haplosclerida</taxon>
        <taxon>Niphatidae</taxon>
        <taxon>Amphimedon</taxon>
    </lineage>
</organism>
<dbReference type="STRING" id="400682.A0A1X7V6A0"/>
<evidence type="ECO:0000256" key="1">
    <source>
        <dbReference type="ARBA" id="ARBA00022527"/>
    </source>
</evidence>
<dbReference type="InterPro" id="IPR051852">
    <property type="entry name" value="Alpha-type_PK"/>
</dbReference>
<dbReference type="OrthoDB" id="5957748at2759"/>
<feature type="domain" description="Alpha-type protein kinase" evidence="6">
    <location>
        <begin position="1"/>
        <end position="205"/>
    </location>
</feature>
<protein>
    <recommendedName>
        <fullName evidence="6">Alpha-type protein kinase domain-containing protein</fullName>
    </recommendedName>
</protein>
<evidence type="ECO:0000256" key="4">
    <source>
        <dbReference type="ARBA" id="ARBA00022777"/>
    </source>
</evidence>
<dbReference type="OMA" id="TWYISGH"/>
<dbReference type="EnsemblMetazoa" id="Aqu2.1.35511_001">
    <property type="protein sequence ID" value="Aqu2.1.35511_001"/>
    <property type="gene ID" value="Aqu2.1.35511"/>
</dbReference>
<keyword evidence="4" id="KW-0418">Kinase</keyword>
<dbReference type="Pfam" id="PF02816">
    <property type="entry name" value="Alpha_kinase"/>
    <property type="match status" value="1"/>
</dbReference>
<dbReference type="CDD" id="cd04515">
    <property type="entry name" value="Alpha_kinase"/>
    <property type="match status" value="1"/>
</dbReference>
<dbReference type="SUPFAM" id="SSF56112">
    <property type="entry name" value="Protein kinase-like (PK-like)"/>
    <property type="match status" value="1"/>
</dbReference>
<dbReference type="Proteomes" id="UP000007879">
    <property type="component" value="Unassembled WGS sequence"/>
</dbReference>
<dbReference type="AlphaFoldDB" id="A0A1X7V6A0"/>
<proteinExistence type="predicted"/>
<sequence>MYDPDCVATFEEVHFAEGRFRKAYKGHWTTPEKNGQKCVIKRMKSGCVWAASGWDSTLKVYNRAGKIAKQFNQSHYPICFTSIGKYVVENSYPTEYVVAEDYLEGEFIKWCNNYGYISPKAKSEHITMPAFVHWSWLHTRGQEMVCDLQGTRDRSGYHLTDPVILSLDNTYGETDMGIEGMAMFFMNHECNDICKGWRRPRWESFIGKIPRETLAACQLMQSEVNNATSYRFEMKFPPATKDIVKRVFLQIAQAQ</sequence>
<evidence type="ECO:0000313" key="8">
    <source>
        <dbReference type="Proteomes" id="UP000007879"/>
    </source>
</evidence>
<dbReference type="eggNOG" id="ENOG502S4BB">
    <property type="taxonomic scope" value="Eukaryota"/>
</dbReference>
<dbReference type="SMART" id="SM00811">
    <property type="entry name" value="Alpha_kinase"/>
    <property type="match status" value="1"/>
</dbReference>
<dbReference type="InterPro" id="IPR004166">
    <property type="entry name" value="a-kinase_dom"/>
</dbReference>
<evidence type="ECO:0000256" key="5">
    <source>
        <dbReference type="ARBA" id="ARBA00022840"/>
    </source>
</evidence>
<gene>
    <name evidence="7" type="primary">105312258</name>
</gene>
<dbReference type="PANTHER" id="PTHR45992:SF11">
    <property type="entry name" value="ALPHA-TYPE PROTEIN KINASE DOMAIN-CONTAINING PROTEIN"/>
    <property type="match status" value="1"/>
</dbReference>
<keyword evidence="5" id="KW-0067">ATP-binding</keyword>
<evidence type="ECO:0000256" key="2">
    <source>
        <dbReference type="ARBA" id="ARBA00022679"/>
    </source>
</evidence>
<dbReference type="InParanoid" id="A0A1X7V6A0"/>
<evidence type="ECO:0000313" key="7">
    <source>
        <dbReference type="EnsemblMetazoa" id="Aqu2.1.35511_001"/>
    </source>
</evidence>
<accession>A0A1X7V6A0</accession>
<dbReference type="Gene3D" id="3.20.200.10">
    <property type="entry name" value="MHCK/EF2 kinase"/>
    <property type="match status" value="1"/>
</dbReference>
<dbReference type="EnsemblMetazoa" id="XM_011404764.1">
    <property type="protein sequence ID" value="XP_011403066.1"/>
    <property type="gene ID" value="LOC105312258"/>
</dbReference>
<dbReference type="GO" id="GO:0005524">
    <property type="term" value="F:ATP binding"/>
    <property type="evidence" value="ECO:0007669"/>
    <property type="project" value="UniProtKB-KW"/>
</dbReference>
<name>A0A1X7V6A0_AMPQE</name>
<keyword evidence="3" id="KW-0547">Nucleotide-binding</keyword>
<dbReference type="PROSITE" id="PS51158">
    <property type="entry name" value="ALPHA_KINASE"/>
    <property type="match status" value="1"/>
</dbReference>
<keyword evidence="2" id="KW-0808">Transferase</keyword>
<evidence type="ECO:0000256" key="3">
    <source>
        <dbReference type="ARBA" id="ARBA00022741"/>
    </source>
</evidence>
<dbReference type="GO" id="GO:0004674">
    <property type="term" value="F:protein serine/threonine kinase activity"/>
    <property type="evidence" value="ECO:0007669"/>
    <property type="project" value="UniProtKB-KW"/>
</dbReference>
<dbReference type="PANTHER" id="PTHR45992">
    <property type="entry name" value="EUKARYOTIC ELONGATION FACTOR 2 KINASE-RELATED"/>
    <property type="match status" value="1"/>
</dbReference>